<feature type="chain" id="PRO_5007137103" evidence="1">
    <location>
        <begin position="27"/>
        <end position="77"/>
    </location>
</feature>
<keyword evidence="1" id="KW-0732">Signal</keyword>
<accession>A0A109JQS4</accession>
<evidence type="ECO:0000256" key="1">
    <source>
        <dbReference type="SAM" id="SignalP"/>
    </source>
</evidence>
<dbReference type="AlphaFoldDB" id="A0A109JQS4"/>
<dbReference type="RefSeq" id="WP_062370401.1">
    <property type="nucleotide sequence ID" value="NZ_LNCD01000065.1"/>
</dbReference>
<protein>
    <submittedName>
        <fullName evidence="2">Uncharacterized protein</fullName>
    </submittedName>
</protein>
<organism evidence="2 3">
    <name type="scientific">Rhizobium altiplani</name>
    <dbReference type="NCBI Taxonomy" id="1864509"/>
    <lineage>
        <taxon>Bacteria</taxon>
        <taxon>Pseudomonadati</taxon>
        <taxon>Pseudomonadota</taxon>
        <taxon>Alphaproteobacteria</taxon>
        <taxon>Hyphomicrobiales</taxon>
        <taxon>Rhizobiaceae</taxon>
        <taxon>Rhizobium/Agrobacterium group</taxon>
        <taxon>Rhizobium</taxon>
    </lineage>
</organism>
<comment type="caution">
    <text evidence="2">The sequence shown here is derived from an EMBL/GenBank/DDBJ whole genome shotgun (WGS) entry which is preliminary data.</text>
</comment>
<proteinExistence type="predicted"/>
<dbReference type="EMBL" id="LNCD01000065">
    <property type="protein sequence ID" value="KWV53386.1"/>
    <property type="molecule type" value="Genomic_DNA"/>
</dbReference>
<dbReference type="OrthoDB" id="8455656at2"/>
<reference evidence="2 3" key="1">
    <citation type="submission" date="2015-11" db="EMBL/GenBank/DDBJ databases">
        <title>Draft Genome Sequence of the Strain BR 10423 (Rhizobium sp.) isolated from nodules of Mimosa pudica.</title>
        <authorList>
            <person name="Barauna A.C."/>
            <person name="Zilli J.E."/>
            <person name="Simoes-Araujo J.L."/>
            <person name="Reis V.M."/>
            <person name="James E.K."/>
            <person name="Reis F.B.Jr."/>
            <person name="Rouws L.F."/>
            <person name="Passos S.R."/>
            <person name="Gois S.R."/>
        </authorList>
    </citation>
    <scope>NUCLEOTIDE SEQUENCE [LARGE SCALE GENOMIC DNA]</scope>
    <source>
        <strain evidence="2 3">BR10423</strain>
    </source>
</reference>
<name>A0A109JQS4_9HYPH</name>
<dbReference type="Proteomes" id="UP000068164">
    <property type="component" value="Unassembled WGS sequence"/>
</dbReference>
<feature type="signal peptide" evidence="1">
    <location>
        <begin position="1"/>
        <end position="26"/>
    </location>
</feature>
<sequence>MQKIPVSLIAISLVAGLSLSAIPAFARGGGKGRKMDCQTLAMQERNSVGGKLPSKDIKRRDKIKRRMQKLGCATDPG</sequence>
<evidence type="ECO:0000313" key="3">
    <source>
        <dbReference type="Proteomes" id="UP000068164"/>
    </source>
</evidence>
<keyword evidence="3" id="KW-1185">Reference proteome</keyword>
<gene>
    <name evidence="2" type="ORF">AS026_00960</name>
</gene>
<evidence type="ECO:0000313" key="2">
    <source>
        <dbReference type="EMBL" id="KWV53386.1"/>
    </source>
</evidence>